<dbReference type="PANTHER" id="PTHR33048">
    <property type="entry name" value="PTH11-LIKE INTEGRAL MEMBRANE PROTEIN (AFU_ORTHOLOGUE AFUA_5G11245)"/>
    <property type="match status" value="1"/>
</dbReference>
<feature type="region of interest" description="Disordered" evidence="6">
    <location>
        <begin position="394"/>
        <end position="419"/>
    </location>
</feature>
<keyword evidence="10" id="KW-1185">Reference proteome</keyword>
<keyword evidence="2 7" id="KW-0812">Transmembrane</keyword>
<comment type="similarity">
    <text evidence="5">Belongs to the SAT4 family.</text>
</comment>
<protein>
    <recommendedName>
        <fullName evidence="8">Rhodopsin domain-containing protein</fullName>
    </recommendedName>
</protein>
<feature type="transmembrane region" description="Helical" evidence="7">
    <location>
        <begin position="231"/>
        <end position="252"/>
    </location>
</feature>
<reference evidence="9 10" key="1">
    <citation type="submission" date="2023-08" db="EMBL/GenBank/DDBJ databases">
        <title>Black Yeasts Isolated from many extreme environments.</title>
        <authorList>
            <person name="Coleine C."/>
            <person name="Stajich J.E."/>
            <person name="Selbmann L."/>
        </authorList>
    </citation>
    <scope>NUCLEOTIDE SEQUENCE [LARGE SCALE GENOMIC DNA]</scope>
    <source>
        <strain evidence="9 10">CCFEE 5792</strain>
    </source>
</reference>
<evidence type="ECO:0000256" key="7">
    <source>
        <dbReference type="SAM" id="Phobius"/>
    </source>
</evidence>
<dbReference type="GO" id="GO:0016020">
    <property type="term" value="C:membrane"/>
    <property type="evidence" value="ECO:0007669"/>
    <property type="project" value="UniProtKB-SubCell"/>
</dbReference>
<evidence type="ECO:0000256" key="3">
    <source>
        <dbReference type="ARBA" id="ARBA00022989"/>
    </source>
</evidence>
<dbReference type="GeneID" id="89969367"/>
<evidence type="ECO:0000313" key="10">
    <source>
        <dbReference type="Proteomes" id="UP001358417"/>
    </source>
</evidence>
<feature type="transmembrane region" description="Helical" evidence="7">
    <location>
        <begin position="272"/>
        <end position="291"/>
    </location>
</feature>
<dbReference type="EMBL" id="JAVRRD010000001">
    <property type="protein sequence ID" value="KAK5065307.1"/>
    <property type="molecule type" value="Genomic_DNA"/>
</dbReference>
<sequence length="579" mass="64403">MGILTPFSAPPEVIASWPTPNFVNPDDRGPALVYVCIIFTVIGVLLVAARIYSRLFITRAPGVDDLLVICGLVPAIALSVLVIIGNKIYFSGRHVWDIPISKFPGHRLNVWISMWCYVIASTFVKISVLLFYRRLSVKFSKIFLIATWVGIVYNLVYMAGFGMALLLICDPVYAYWQSFDRLWASSHKFRCRTEGTSLPVSGGLSVLGDLYSTLLPVFLVYYLDLPRRQKFALYGLFALGFLSVAAGTVRTVLLYKMLNTDFDFTRILWETWIWGVVELYVAIWAASAPALKPFFKKYFVESIGSIAKNKDDGVWYPSHGGLRKKALSEDSSNFHDSLIVGNVANIGVAHSGTDEELRSRGFLKDIGNLETRNFQMRKSADGKMVPMQVYRAGQSERSSGLPATEITRPHNSTGTGVSQWIEDWPMPPGSAGVHRSRPDFESRGSQQTIHVGLQLEPSVAPFNIPRNSQGSIVSGKRKAQQNVNYPYAYRPGSNPQSFDSFNHDGLGVGSRLESPSNSDPSLYMDEKPPWNTIRTSSSIVKTERSESDETLHLPRMGSRDFDPERRSAARPGAPAGYAI</sequence>
<comment type="subcellular location">
    <subcellularLocation>
        <location evidence="1">Membrane</location>
        <topology evidence="1">Multi-pass membrane protein</topology>
    </subcellularLocation>
</comment>
<feature type="transmembrane region" description="Helical" evidence="7">
    <location>
        <begin position="31"/>
        <end position="53"/>
    </location>
</feature>
<feature type="compositionally biased region" description="Basic and acidic residues" evidence="6">
    <location>
        <begin position="541"/>
        <end position="567"/>
    </location>
</feature>
<evidence type="ECO:0000256" key="4">
    <source>
        <dbReference type="ARBA" id="ARBA00023136"/>
    </source>
</evidence>
<proteinExistence type="inferred from homology"/>
<feature type="region of interest" description="Disordered" evidence="6">
    <location>
        <begin position="494"/>
        <end position="579"/>
    </location>
</feature>
<dbReference type="Proteomes" id="UP001358417">
    <property type="component" value="Unassembled WGS sequence"/>
</dbReference>
<dbReference type="AlphaFoldDB" id="A0AAV9NSW0"/>
<keyword evidence="3 7" id="KW-1133">Transmembrane helix</keyword>
<evidence type="ECO:0000313" key="9">
    <source>
        <dbReference type="EMBL" id="KAK5065307.1"/>
    </source>
</evidence>
<dbReference type="PANTHER" id="PTHR33048:SF129">
    <property type="entry name" value="INTEGRAL MEMBRANE PROTEIN-RELATED"/>
    <property type="match status" value="1"/>
</dbReference>
<evidence type="ECO:0000256" key="6">
    <source>
        <dbReference type="SAM" id="MobiDB-lite"/>
    </source>
</evidence>
<accession>A0AAV9NSW0</accession>
<dbReference type="InterPro" id="IPR049326">
    <property type="entry name" value="Rhodopsin_dom_fungi"/>
</dbReference>
<dbReference type="RefSeq" id="XP_064712631.1">
    <property type="nucleotide sequence ID" value="XM_064844771.1"/>
</dbReference>
<feature type="domain" description="Rhodopsin" evidence="8">
    <location>
        <begin position="49"/>
        <end position="297"/>
    </location>
</feature>
<feature type="transmembrane region" description="Helical" evidence="7">
    <location>
        <begin position="143"/>
        <end position="168"/>
    </location>
</feature>
<feature type="transmembrane region" description="Helical" evidence="7">
    <location>
        <begin position="110"/>
        <end position="131"/>
    </location>
</feature>
<feature type="transmembrane region" description="Helical" evidence="7">
    <location>
        <begin position="65"/>
        <end position="90"/>
    </location>
</feature>
<evidence type="ECO:0000256" key="1">
    <source>
        <dbReference type="ARBA" id="ARBA00004141"/>
    </source>
</evidence>
<comment type="caution">
    <text evidence="9">The sequence shown here is derived from an EMBL/GenBank/DDBJ whole genome shotgun (WGS) entry which is preliminary data.</text>
</comment>
<evidence type="ECO:0000259" key="8">
    <source>
        <dbReference type="Pfam" id="PF20684"/>
    </source>
</evidence>
<dbReference type="Pfam" id="PF20684">
    <property type="entry name" value="Fung_rhodopsin"/>
    <property type="match status" value="1"/>
</dbReference>
<organism evidence="9 10">
    <name type="scientific">Exophiala bonariae</name>
    <dbReference type="NCBI Taxonomy" id="1690606"/>
    <lineage>
        <taxon>Eukaryota</taxon>
        <taxon>Fungi</taxon>
        <taxon>Dikarya</taxon>
        <taxon>Ascomycota</taxon>
        <taxon>Pezizomycotina</taxon>
        <taxon>Eurotiomycetes</taxon>
        <taxon>Chaetothyriomycetidae</taxon>
        <taxon>Chaetothyriales</taxon>
        <taxon>Herpotrichiellaceae</taxon>
        <taxon>Exophiala</taxon>
    </lineage>
</organism>
<keyword evidence="4 7" id="KW-0472">Membrane</keyword>
<feature type="compositionally biased region" description="Polar residues" evidence="6">
    <location>
        <begin position="409"/>
        <end position="418"/>
    </location>
</feature>
<name>A0AAV9NSW0_9EURO</name>
<dbReference type="InterPro" id="IPR052337">
    <property type="entry name" value="SAT4-like"/>
</dbReference>
<evidence type="ECO:0000256" key="2">
    <source>
        <dbReference type="ARBA" id="ARBA00022692"/>
    </source>
</evidence>
<feature type="compositionally biased region" description="Low complexity" evidence="6">
    <location>
        <begin position="569"/>
        <end position="579"/>
    </location>
</feature>
<evidence type="ECO:0000256" key="5">
    <source>
        <dbReference type="ARBA" id="ARBA00038359"/>
    </source>
</evidence>
<gene>
    <name evidence="9" type="ORF">LTR84_001145</name>
</gene>